<evidence type="ECO:0000313" key="2">
    <source>
        <dbReference type="Proteomes" id="UP000183253"/>
    </source>
</evidence>
<dbReference type="CDD" id="cd24079">
    <property type="entry name" value="ASKHA_NBD_PG1100-like"/>
    <property type="match status" value="1"/>
</dbReference>
<dbReference type="AlphaFoldDB" id="A0A1H3ZM69"/>
<dbReference type="Proteomes" id="UP000183253">
    <property type="component" value="Unassembled WGS sequence"/>
</dbReference>
<dbReference type="InterPro" id="IPR052519">
    <property type="entry name" value="Euk-type_GlcNAc_Kinase"/>
</dbReference>
<evidence type="ECO:0000313" key="1">
    <source>
        <dbReference type="EMBL" id="SEA24745.1"/>
    </source>
</evidence>
<accession>A0A1H3ZM69</accession>
<dbReference type="STRING" id="1033731.SAMN05444145_102262"/>
<dbReference type="EMBL" id="FNRI01000002">
    <property type="protein sequence ID" value="SEA24745.1"/>
    <property type="molecule type" value="Genomic_DNA"/>
</dbReference>
<dbReference type="Gene3D" id="1.10.720.160">
    <property type="match status" value="1"/>
</dbReference>
<organism evidence="1 2">
    <name type="scientific">Alistipes timonensis JC136</name>
    <dbReference type="NCBI Taxonomy" id="1033731"/>
    <lineage>
        <taxon>Bacteria</taxon>
        <taxon>Pseudomonadati</taxon>
        <taxon>Bacteroidota</taxon>
        <taxon>Bacteroidia</taxon>
        <taxon>Bacteroidales</taxon>
        <taxon>Rikenellaceae</taxon>
        <taxon>Alistipes</taxon>
    </lineage>
</organism>
<dbReference type="PANTHER" id="PTHR43190:SF3">
    <property type="entry name" value="N-ACETYL-D-GLUCOSAMINE KINASE"/>
    <property type="match status" value="1"/>
</dbReference>
<dbReference type="SUPFAM" id="SSF53067">
    <property type="entry name" value="Actin-like ATPase domain"/>
    <property type="match status" value="2"/>
</dbReference>
<dbReference type="PANTHER" id="PTHR43190">
    <property type="entry name" value="N-ACETYL-D-GLUCOSAMINE KINASE"/>
    <property type="match status" value="1"/>
</dbReference>
<proteinExistence type="predicted"/>
<dbReference type="OrthoDB" id="871343at2"/>
<protein>
    <submittedName>
        <fullName evidence="1">BadF-type ATPase</fullName>
    </submittedName>
</protein>
<reference evidence="1 2" key="1">
    <citation type="submission" date="2016-10" db="EMBL/GenBank/DDBJ databases">
        <authorList>
            <person name="de Groot N.N."/>
        </authorList>
    </citation>
    <scope>NUCLEOTIDE SEQUENCE [LARGE SCALE GENOMIC DNA]</scope>
    <source>
        <strain evidence="1 2">DSM 25383</strain>
    </source>
</reference>
<gene>
    <name evidence="1" type="ORF">SAMN05444145_102262</name>
</gene>
<keyword evidence="2" id="KW-1185">Reference proteome</keyword>
<name>A0A1H3ZM69_9BACT</name>
<dbReference type="InterPro" id="IPR043129">
    <property type="entry name" value="ATPase_NBD"/>
</dbReference>
<dbReference type="Gene3D" id="3.30.420.40">
    <property type="match status" value="2"/>
</dbReference>
<dbReference type="RefSeq" id="WP_010263200.1">
    <property type="nucleotide sequence ID" value="NZ_CAEG01000012.1"/>
</dbReference>
<sequence length="273" mass="29527">MLIIADSGSTKCTWIVDDGARTTTVRTRGINAVQHSEEQIRETLAELPPCGAVTAVRFYGAGCGATFPGASEKMRRELAAHFGTEDVTVESDLLGAARALFGRGEGIACILGTGSNSCWCRGGEIRQNVPPLGYVLGDEGGGVHLGRNFLNGIFKGHIPLKEEFLSATGLSYEEIIRRVYREPYASRFLASFAPFIHAHATCPEVREMVLRSFRDFATRNLSRYPQGLAVSFAGGIAAHFEPLLREALAAEGCRIGTIVESPAEGLLEYHHGR</sequence>